<evidence type="ECO:0000313" key="1">
    <source>
        <dbReference type="EMBL" id="KKR31286.1"/>
    </source>
</evidence>
<proteinExistence type="predicted"/>
<comment type="caution">
    <text evidence="1">The sequence shown here is derived from an EMBL/GenBank/DDBJ whole genome shotgun (WGS) entry which is preliminary data.</text>
</comment>
<protein>
    <submittedName>
        <fullName evidence="1">Uncharacterized protein</fullName>
    </submittedName>
</protein>
<dbReference type="AlphaFoldDB" id="A0A0G0Q1Q9"/>
<sequence>MIAVPNDSITNPLTKREASSRIIALIIKVKRPRVKMLMGRVKMIKIGLISVLRTAITMTTRKAVT</sequence>
<dbReference type="Proteomes" id="UP000034539">
    <property type="component" value="Unassembled WGS sequence"/>
</dbReference>
<evidence type="ECO:0000313" key="2">
    <source>
        <dbReference type="Proteomes" id="UP000034539"/>
    </source>
</evidence>
<gene>
    <name evidence="1" type="ORF">UT63_C0076G0007</name>
</gene>
<dbReference type="EMBL" id="LBXN01000076">
    <property type="protein sequence ID" value="KKR31286.1"/>
    <property type="molecule type" value="Genomic_DNA"/>
</dbReference>
<name>A0A0G0Q1Q9_9BACT</name>
<accession>A0A0G0Q1Q9</accession>
<organism evidence="1 2">
    <name type="scientific">Candidatus Gottesmanbacteria bacterium GW2011_GWC2_39_8</name>
    <dbReference type="NCBI Taxonomy" id="1618450"/>
    <lineage>
        <taxon>Bacteria</taxon>
        <taxon>Candidatus Gottesmaniibacteriota</taxon>
    </lineage>
</organism>
<reference evidence="1 2" key="1">
    <citation type="journal article" date="2015" name="Nature">
        <title>rRNA introns, odd ribosomes, and small enigmatic genomes across a large radiation of phyla.</title>
        <authorList>
            <person name="Brown C.T."/>
            <person name="Hug L.A."/>
            <person name="Thomas B.C."/>
            <person name="Sharon I."/>
            <person name="Castelle C.J."/>
            <person name="Singh A."/>
            <person name="Wilkins M.J."/>
            <person name="Williams K.H."/>
            <person name="Banfield J.F."/>
        </authorList>
    </citation>
    <scope>NUCLEOTIDE SEQUENCE [LARGE SCALE GENOMIC DNA]</scope>
</reference>